<dbReference type="PANTHER" id="PTHR10953:SF102">
    <property type="entry name" value="ADENYLYLTRANSFERASE AND SULFURTRANSFERASE MOCS3"/>
    <property type="match status" value="1"/>
</dbReference>
<dbReference type="GO" id="GO:0008641">
    <property type="term" value="F:ubiquitin-like modifier activating enzyme activity"/>
    <property type="evidence" value="ECO:0007669"/>
    <property type="project" value="InterPro"/>
</dbReference>
<dbReference type="InterPro" id="IPR035985">
    <property type="entry name" value="Ubiquitin-activating_enz"/>
</dbReference>
<dbReference type="Pfam" id="PF00899">
    <property type="entry name" value="ThiF"/>
    <property type="match status" value="1"/>
</dbReference>
<evidence type="ECO:0000259" key="2">
    <source>
        <dbReference type="Pfam" id="PF00899"/>
    </source>
</evidence>
<protein>
    <submittedName>
        <fullName evidence="3">HesA/MoeB/ThiF family protein</fullName>
    </submittedName>
</protein>
<dbReference type="OrthoDB" id="9804286at2"/>
<evidence type="ECO:0000256" key="1">
    <source>
        <dbReference type="ARBA" id="ARBA00009919"/>
    </source>
</evidence>
<feature type="domain" description="THIF-type NAD/FAD binding fold" evidence="2">
    <location>
        <begin position="16"/>
        <end position="253"/>
    </location>
</feature>
<dbReference type="InterPro" id="IPR000594">
    <property type="entry name" value="ThiF_NAD_FAD-bd"/>
</dbReference>
<dbReference type="InterPro" id="IPR045886">
    <property type="entry name" value="ThiF/MoeB/HesA"/>
</dbReference>
<dbReference type="GO" id="GO:0005829">
    <property type="term" value="C:cytosol"/>
    <property type="evidence" value="ECO:0007669"/>
    <property type="project" value="TreeGrafter"/>
</dbReference>
<dbReference type="PANTHER" id="PTHR10953">
    <property type="entry name" value="UBIQUITIN-ACTIVATING ENZYME E1"/>
    <property type="match status" value="1"/>
</dbReference>
<evidence type="ECO:0000313" key="4">
    <source>
        <dbReference type="Proteomes" id="UP000430564"/>
    </source>
</evidence>
<dbReference type="GO" id="GO:0016779">
    <property type="term" value="F:nucleotidyltransferase activity"/>
    <property type="evidence" value="ECO:0007669"/>
    <property type="project" value="TreeGrafter"/>
</dbReference>
<comment type="caution">
    <text evidence="3">The sequence shown here is derived from an EMBL/GenBank/DDBJ whole genome shotgun (WGS) entry which is preliminary data.</text>
</comment>
<organism evidence="3 4">
    <name type="scientific">Sutterella seckii</name>
    <dbReference type="NCBI Taxonomy" id="1944635"/>
    <lineage>
        <taxon>Bacteria</taxon>
        <taxon>Pseudomonadati</taxon>
        <taxon>Pseudomonadota</taxon>
        <taxon>Betaproteobacteria</taxon>
        <taxon>Burkholderiales</taxon>
        <taxon>Sutterellaceae</taxon>
        <taxon>Sutterella</taxon>
    </lineage>
</organism>
<dbReference type="FunFam" id="3.40.50.720:FF:000080">
    <property type="entry name" value="Thiazole biosynthesis adenylyltransferase ThiF"/>
    <property type="match status" value="1"/>
</dbReference>
<reference evidence="3 4" key="1">
    <citation type="submission" date="2019-10" db="EMBL/GenBank/DDBJ databases">
        <title>Genome diversity of Sutterella seckii.</title>
        <authorList>
            <person name="Chaplin A.V."/>
            <person name="Sokolova S.R."/>
            <person name="Mosin K.A."/>
            <person name="Ivanova E.L."/>
            <person name="Kochetkova T.O."/>
            <person name="Goltsov A.Y."/>
            <person name="Trofimov D.Y."/>
            <person name="Efimov B.A."/>
        </authorList>
    </citation>
    <scope>NUCLEOTIDE SEQUENCE [LARGE SCALE GENOMIC DNA]</scope>
    <source>
        <strain evidence="3 4">ASD393</strain>
    </source>
</reference>
<dbReference type="AlphaFoldDB" id="A0A6I1EVN4"/>
<accession>A0A6I1EVN4</accession>
<evidence type="ECO:0000313" key="3">
    <source>
        <dbReference type="EMBL" id="KAB7663351.1"/>
    </source>
</evidence>
<dbReference type="Proteomes" id="UP000430564">
    <property type="component" value="Unassembled WGS sequence"/>
</dbReference>
<dbReference type="SUPFAM" id="SSF69572">
    <property type="entry name" value="Activating enzymes of the ubiquitin-like proteins"/>
    <property type="match status" value="1"/>
</dbReference>
<name>A0A6I1EVN4_9BURK</name>
<dbReference type="CDD" id="cd00757">
    <property type="entry name" value="ThiF_MoeB_HesA_family"/>
    <property type="match status" value="1"/>
</dbReference>
<dbReference type="Gene3D" id="3.40.50.720">
    <property type="entry name" value="NAD(P)-binding Rossmann-like Domain"/>
    <property type="match status" value="1"/>
</dbReference>
<sequence>MPTTDNERFDALRERLSRQMLISGFGEEGQKKIIAARFLVIGAGGLGSPALLYLASAGACHITIVDPDEVSESNLSRQILHESAAIGLNKAQNAARELRRWNPQIEPRAITKRMKSAEDLSPLVKEADIVLDCSDNLATRQLVNRVCLAEKKPLVFAAAVKMSGQVTVFDFRDPDSPCYRCLFDEDDAANDEKASTLGVFSGLTGTIGLLQATEALKLAAGFGKPLVRRLLMVDLFGMEMTELTYKRRTTCPCCGKAH</sequence>
<proteinExistence type="inferred from homology"/>
<dbReference type="GO" id="GO:0008146">
    <property type="term" value="F:sulfotransferase activity"/>
    <property type="evidence" value="ECO:0007669"/>
    <property type="project" value="TreeGrafter"/>
</dbReference>
<dbReference type="GO" id="GO:0004792">
    <property type="term" value="F:thiosulfate-cyanide sulfurtransferase activity"/>
    <property type="evidence" value="ECO:0007669"/>
    <property type="project" value="TreeGrafter"/>
</dbReference>
<gene>
    <name evidence="3" type="ORF">GBM95_00465</name>
</gene>
<dbReference type="RefSeq" id="WP_152157281.1">
    <property type="nucleotide sequence ID" value="NZ_WEHX01000001.1"/>
</dbReference>
<dbReference type="EMBL" id="WEHX01000001">
    <property type="protein sequence ID" value="KAB7663351.1"/>
    <property type="molecule type" value="Genomic_DNA"/>
</dbReference>
<comment type="similarity">
    <text evidence="1">Belongs to the HesA/MoeB/ThiF family.</text>
</comment>